<proteinExistence type="predicted"/>
<feature type="region of interest" description="Disordered" evidence="1">
    <location>
        <begin position="75"/>
        <end position="99"/>
    </location>
</feature>
<evidence type="ECO:0000256" key="2">
    <source>
        <dbReference type="SAM" id="SignalP"/>
    </source>
</evidence>
<evidence type="ECO:0000313" key="4">
    <source>
        <dbReference type="Proteomes" id="UP000634139"/>
    </source>
</evidence>
<keyword evidence="4" id="KW-1185">Reference proteome</keyword>
<feature type="chain" id="PRO_5037231538" evidence="2">
    <location>
        <begin position="25"/>
        <end position="99"/>
    </location>
</feature>
<dbReference type="EMBL" id="BMZD01000001">
    <property type="protein sequence ID" value="GGZ89088.1"/>
    <property type="molecule type" value="Genomic_DNA"/>
</dbReference>
<accession>A0A918R989</accession>
<dbReference type="Proteomes" id="UP000634139">
    <property type="component" value="Unassembled WGS sequence"/>
</dbReference>
<name>A0A918R989_9SPHN</name>
<protein>
    <submittedName>
        <fullName evidence="3">Uncharacterized protein</fullName>
    </submittedName>
</protein>
<organism evidence="3 4">
    <name type="scientific">Novosphingobium arvoryzae</name>
    <dbReference type="NCBI Taxonomy" id="1256514"/>
    <lineage>
        <taxon>Bacteria</taxon>
        <taxon>Pseudomonadati</taxon>
        <taxon>Pseudomonadota</taxon>
        <taxon>Alphaproteobacteria</taxon>
        <taxon>Sphingomonadales</taxon>
        <taxon>Sphingomonadaceae</taxon>
        <taxon>Novosphingobium</taxon>
    </lineage>
</organism>
<evidence type="ECO:0000256" key="1">
    <source>
        <dbReference type="SAM" id="MobiDB-lite"/>
    </source>
</evidence>
<reference evidence="3" key="2">
    <citation type="submission" date="2020-09" db="EMBL/GenBank/DDBJ databases">
        <authorList>
            <person name="Sun Q."/>
            <person name="Kim S."/>
        </authorList>
    </citation>
    <scope>NUCLEOTIDE SEQUENCE</scope>
    <source>
        <strain evidence="3">KCTC 32422</strain>
    </source>
</reference>
<feature type="signal peptide" evidence="2">
    <location>
        <begin position="1"/>
        <end position="24"/>
    </location>
</feature>
<dbReference type="AlphaFoldDB" id="A0A918R989"/>
<keyword evidence="2" id="KW-0732">Signal</keyword>
<evidence type="ECO:0000313" key="3">
    <source>
        <dbReference type="EMBL" id="GGZ89088.1"/>
    </source>
</evidence>
<comment type="caution">
    <text evidence="3">The sequence shown here is derived from an EMBL/GenBank/DDBJ whole genome shotgun (WGS) entry which is preliminary data.</text>
</comment>
<gene>
    <name evidence="3" type="ORF">GCM10011617_05200</name>
</gene>
<dbReference type="RefSeq" id="WP_189538829.1">
    <property type="nucleotide sequence ID" value="NZ_BMZD01000001.1"/>
</dbReference>
<reference evidence="3" key="1">
    <citation type="journal article" date="2014" name="Int. J. Syst. Evol. Microbiol.">
        <title>Complete genome sequence of Corynebacterium casei LMG S-19264T (=DSM 44701T), isolated from a smear-ripened cheese.</title>
        <authorList>
            <consortium name="US DOE Joint Genome Institute (JGI-PGF)"/>
            <person name="Walter F."/>
            <person name="Albersmeier A."/>
            <person name="Kalinowski J."/>
            <person name="Ruckert C."/>
        </authorList>
    </citation>
    <scope>NUCLEOTIDE SEQUENCE</scope>
    <source>
        <strain evidence="3">KCTC 32422</strain>
    </source>
</reference>
<sequence length="99" mass="10472">MYQLIFRNWKFAALWAIGISASVAAFFEPGGGQEQLAASAEKIETARTLENNVASLPAPPVDEVVVDEPLSEEEVAAAEAGAPVMDSTVPAENDPTEEP</sequence>